<reference evidence="3" key="4">
    <citation type="submission" date="2023-02" db="EMBL/GenBank/DDBJ databases">
        <authorList>
            <person name="Sun Q."/>
            <person name="Mori K."/>
        </authorList>
    </citation>
    <scope>NUCLEOTIDE SEQUENCE</scope>
    <source>
        <strain evidence="3">NBRC 114545</strain>
    </source>
</reference>
<dbReference type="InterPro" id="IPR036412">
    <property type="entry name" value="HAD-like_sf"/>
</dbReference>
<reference evidence="3 6" key="2">
    <citation type="journal article" date="2014" name="Int. J. Syst. Evol. Microbiol.">
        <title>Complete genome sequence of Corynebacterium casei LMG S-19264T (=DSM 44701T), isolated from a smear-ripened cheese.</title>
        <authorList>
            <consortium name="US DOE Joint Genome Institute (JGI-PGF)"/>
            <person name="Walter F."/>
            <person name="Albersmeier A."/>
            <person name="Kalinowski J."/>
            <person name="Ruckert C."/>
        </authorList>
    </citation>
    <scope>NUCLEOTIDE SEQUENCE [LARGE SCALE GENOMIC DNA]</scope>
    <source>
        <strain evidence="3 6">NBRC 114545</strain>
    </source>
</reference>
<dbReference type="EMBL" id="CP027783">
    <property type="protein sequence ID" value="AYW47184.1"/>
    <property type="molecule type" value="Genomic_DNA"/>
</dbReference>
<dbReference type="Proteomes" id="UP001157039">
    <property type="component" value="Unassembled WGS sequence"/>
</dbReference>
<organism evidence="3 6">
    <name type="scientific">Tetragenococcus osmophilus</name>
    <dbReference type="NCBI Taxonomy" id="526944"/>
    <lineage>
        <taxon>Bacteria</taxon>
        <taxon>Bacillati</taxon>
        <taxon>Bacillota</taxon>
        <taxon>Bacilli</taxon>
        <taxon>Lactobacillales</taxon>
        <taxon>Enterococcaceae</taxon>
        <taxon>Tetragenococcus</taxon>
    </lineage>
</organism>
<proteinExistence type="predicted"/>
<dbReference type="PANTHER" id="PTHR18901">
    <property type="entry name" value="2-DEOXYGLUCOSE-6-PHOSPHATE PHOSPHATASE 2"/>
    <property type="match status" value="1"/>
</dbReference>
<dbReference type="SFLD" id="SFLDG01129">
    <property type="entry name" value="C1.5:_HAD__Beta-PGM__Phosphata"/>
    <property type="match status" value="1"/>
</dbReference>
<evidence type="ECO:0000313" key="2">
    <source>
        <dbReference type="EMBL" id="GMA70961.1"/>
    </source>
</evidence>
<dbReference type="InterPro" id="IPR006439">
    <property type="entry name" value="HAD-SF_hydro_IA"/>
</dbReference>
<name>A0AA38CZE0_9ENTE</name>
<dbReference type="Gene3D" id="3.40.50.1000">
    <property type="entry name" value="HAD superfamily/HAD-like"/>
    <property type="match status" value="1"/>
</dbReference>
<gene>
    <name evidence="1" type="ORF">C7K38_01635</name>
    <name evidence="2" type="ORF">GCM10025885_00100</name>
    <name evidence="3" type="ORF">GCM10025885_23490</name>
    <name evidence="4" type="ORF">GCM10025885_24110</name>
</gene>
<dbReference type="AlphaFoldDB" id="A0AA38CZE0"/>
<dbReference type="EMBL" id="BSUW01000001">
    <property type="protein sequence ID" value="GMA73300.1"/>
    <property type="molecule type" value="Genomic_DNA"/>
</dbReference>
<evidence type="ECO:0000313" key="3">
    <source>
        <dbReference type="EMBL" id="GMA73300.1"/>
    </source>
</evidence>
<dbReference type="SFLD" id="SFLDS00003">
    <property type="entry name" value="Haloacid_Dehalogenase"/>
    <property type="match status" value="1"/>
</dbReference>
<evidence type="ECO:0000313" key="5">
    <source>
        <dbReference type="Proteomes" id="UP000268310"/>
    </source>
</evidence>
<dbReference type="InterPro" id="IPR023214">
    <property type="entry name" value="HAD_sf"/>
</dbReference>
<dbReference type="PANTHER" id="PTHR18901:SF38">
    <property type="entry name" value="PSEUDOURIDINE-5'-PHOSPHATASE"/>
    <property type="match status" value="1"/>
</dbReference>
<dbReference type="EMBL" id="BSUW01000002">
    <property type="protein sequence ID" value="GMA73362.1"/>
    <property type="molecule type" value="Genomic_DNA"/>
</dbReference>
<dbReference type="SFLD" id="SFLDG01135">
    <property type="entry name" value="C1.5.6:_HAD__Beta-PGM__Phospha"/>
    <property type="match status" value="1"/>
</dbReference>
<dbReference type="InterPro" id="IPR041492">
    <property type="entry name" value="HAD_2"/>
</dbReference>
<reference evidence="1 5" key="1">
    <citation type="journal article" date="2012" name="Int. J. Syst. Evol. Microbiol.">
        <title>Characterization of Tetragenococcus strains from sugar thick juice reveals a novel species, Tetragenococcus osmophilus sp. nov., and divides Tetragenococcus halophilus into two subspecies, T. halophilus subsp. halophilus subsp. nov. and T. halophilus subsp. flandriensis subsp. nov.</title>
        <authorList>
            <person name="Juste A."/>
            <person name="Van Trappen S."/>
            <person name="Verreth C."/>
            <person name="Cleenwerck I."/>
            <person name="De Vos P."/>
            <person name="Lievens B."/>
            <person name="Willems K.A."/>
        </authorList>
    </citation>
    <scope>NUCLEOTIDE SEQUENCE [LARGE SCALE GENOMIC DNA]</scope>
    <source>
        <strain evidence="1 5">JCM 31126</strain>
    </source>
</reference>
<dbReference type="Pfam" id="PF13419">
    <property type="entry name" value="HAD_2"/>
    <property type="match status" value="1"/>
</dbReference>
<keyword evidence="5" id="KW-1185">Reference proteome</keyword>
<dbReference type="Gene3D" id="1.10.150.240">
    <property type="entry name" value="Putative phosphatase, domain 2"/>
    <property type="match status" value="1"/>
</dbReference>
<evidence type="ECO:0000313" key="6">
    <source>
        <dbReference type="Proteomes" id="UP001157039"/>
    </source>
</evidence>
<evidence type="ECO:0000313" key="1">
    <source>
        <dbReference type="EMBL" id="AYW47184.1"/>
    </source>
</evidence>
<sequence length="217" mass="24800">MNTFIFDMDGVLVDSEYTYFKSKTDILHEAGHDVPVSYQYQFMGTTSEFMWQKMKDEFNLPKTVKEYGKEMNRRRDEIIQKDGIRPIANVKDLVKRLYQAGFTLGVASASRKKEIIRNLEELGLDAYFTQAVSAEEVAHSKPEPDVFLHTAQLLGSTPEECIVIEDTKNGTRAAKAANMYCIGFANPDYPQQDLSCADEVITDFREIDENRLNEKSK</sequence>
<dbReference type="SUPFAM" id="SSF56784">
    <property type="entry name" value="HAD-like"/>
    <property type="match status" value="1"/>
</dbReference>
<dbReference type="InterPro" id="IPR023198">
    <property type="entry name" value="PGP-like_dom2"/>
</dbReference>
<accession>A0AA38CZE0</accession>
<dbReference type="NCBIfam" id="TIGR01509">
    <property type="entry name" value="HAD-SF-IA-v3"/>
    <property type="match status" value="1"/>
</dbReference>
<dbReference type="KEGG" id="too:C7K38_01635"/>
<dbReference type="EMBL" id="BSUW01000001">
    <property type="protein sequence ID" value="GMA70961.1"/>
    <property type="molecule type" value="Genomic_DNA"/>
</dbReference>
<evidence type="ECO:0000313" key="4">
    <source>
        <dbReference type="EMBL" id="GMA73362.1"/>
    </source>
</evidence>
<reference evidence="1" key="3">
    <citation type="submission" date="2018-03" db="EMBL/GenBank/DDBJ databases">
        <authorList>
            <person name="Jeon C.O."/>
        </authorList>
    </citation>
    <scope>NUCLEOTIDE SEQUENCE</scope>
    <source>
        <strain evidence="1">JCM 31126</strain>
    </source>
</reference>
<protein>
    <submittedName>
        <fullName evidence="3">Haloacid dehalogenase</fullName>
    </submittedName>
</protein>
<dbReference type="CDD" id="cd16423">
    <property type="entry name" value="HAD_BPGM-like"/>
    <property type="match status" value="1"/>
</dbReference>
<dbReference type="Proteomes" id="UP000268310">
    <property type="component" value="Chromosome"/>
</dbReference>
<dbReference type="PRINTS" id="PR00413">
    <property type="entry name" value="HADHALOGNASE"/>
</dbReference>